<reference evidence="2 3" key="1">
    <citation type="journal article" date="2017" name="Plant Biotechnol. J.">
        <title>A comprehensive draft genome sequence for lupin (Lupinus angustifolius), an emerging health food: insights into plant-microbe interactions and legume evolution.</title>
        <authorList>
            <person name="Hane J.K."/>
            <person name="Ming Y."/>
            <person name="Kamphuis L.G."/>
            <person name="Nelson M.N."/>
            <person name="Garg G."/>
            <person name="Atkins C.A."/>
            <person name="Bayer P.E."/>
            <person name="Bravo A."/>
            <person name="Bringans S."/>
            <person name="Cannon S."/>
            <person name="Edwards D."/>
            <person name="Foley R."/>
            <person name="Gao L.L."/>
            <person name="Harrison M.J."/>
            <person name="Huang W."/>
            <person name="Hurgobin B."/>
            <person name="Li S."/>
            <person name="Liu C.W."/>
            <person name="McGrath A."/>
            <person name="Morahan G."/>
            <person name="Murray J."/>
            <person name="Weller J."/>
            <person name="Jian J."/>
            <person name="Singh K.B."/>
        </authorList>
    </citation>
    <scope>NUCLEOTIDE SEQUENCE [LARGE SCALE GENOMIC DNA]</scope>
    <source>
        <strain evidence="3">cv. Tanjil</strain>
        <tissue evidence="2">Whole plant</tissue>
    </source>
</reference>
<proteinExistence type="predicted"/>
<gene>
    <name evidence="2" type="ORF">TanjilG_21645</name>
</gene>
<evidence type="ECO:0000313" key="3">
    <source>
        <dbReference type="Proteomes" id="UP000188354"/>
    </source>
</evidence>
<accession>A0A4P1QUS8</accession>
<name>A0A4P1QUS8_LUPAN</name>
<feature type="region of interest" description="Disordered" evidence="1">
    <location>
        <begin position="59"/>
        <end position="78"/>
    </location>
</feature>
<protein>
    <submittedName>
        <fullName evidence="2">Uncharacterized protein</fullName>
    </submittedName>
</protein>
<dbReference type="AlphaFoldDB" id="A0A4P1QUS8"/>
<sequence>MERLDVGCVLMAIHVDSKLDRIMKVRIGEGLFNDRLLEDEMFMPYNIHRTRRPSTWREEGIDSMGSEDGEWWPENNSDDRGFKKQDRGICDGGHSPAQYEGGSAGVEEEEQLFTKMDKSSTVEVMDVWIENQNKREVEEVVRLGEAGEERERLRKRKGIVKGLEEDDGFTLQIGPNYSLPSPNQFNLEDKLKRHVPAHVGTNHVLSKEMQKYVKKVPQLGLQEVAQLPFLEISCEKMGSKQIHNSSNVDLESNILP</sequence>
<evidence type="ECO:0000256" key="1">
    <source>
        <dbReference type="SAM" id="MobiDB-lite"/>
    </source>
</evidence>
<organism evidence="2 3">
    <name type="scientific">Lupinus angustifolius</name>
    <name type="common">Narrow-leaved blue lupine</name>
    <dbReference type="NCBI Taxonomy" id="3871"/>
    <lineage>
        <taxon>Eukaryota</taxon>
        <taxon>Viridiplantae</taxon>
        <taxon>Streptophyta</taxon>
        <taxon>Embryophyta</taxon>
        <taxon>Tracheophyta</taxon>
        <taxon>Spermatophyta</taxon>
        <taxon>Magnoliopsida</taxon>
        <taxon>eudicotyledons</taxon>
        <taxon>Gunneridae</taxon>
        <taxon>Pentapetalae</taxon>
        <taxon>rosids</taxon>
        <taxon>fabids</taxon>
        <taxon>Fabales</taxon>
        <taxon>Fabaceae</taxon>
        <taxon>Papilionoideae</taxon>
        <taxon>50 kb inversion clade</taxon>
        <taxon>genistoids sensu lato</taxon>
        <taxon>core genistoids</taxon>
        <taxon>Genisteae</taxon>
        <taxon>Lupinus</taxon>
    </lineage>
</organism>
<keyword evidence="3" id="KW-1185">Reference proteome</keyword>
<dbReference type="Gramene" id="OIV95255">
    <property type="protein sequence ID" value="OIV95255"/>
    <property type="gene ID" value="TanjilG_21645"/>
</dbReference>
<evidence type="ECO:0000313" key="2">
    <source>
        <dbReference type="EMBL" id="OIV95255.1"/>
    </source>
</evidence>
<dbReference type="EMBL" id="CM007376">
    <property type="protein sequence ID" value="OIV95255.1"/>
    <property type="molecule type" value="Genomic_DNA"/>
</dbReference>
<dbReference type="Proteomes" id="UP000188354">
    <property type="component" value="Chromosome LG16"/>
</dbReference>